<accession>A0A182C7I9</accession>
<dbReference type="PROSITE" id="PS00062">
    <property type="entry name" value="ALDOKETO_REDUCTASE_2"/>
    <property type="match status" value="1"/>
</dbReference>
<dbReference type="AlphaFoldDB" id="A0A182C7I9"/>
<feature type="binding site" evidence="2">
    <location>
        <position position="117"/>
    </location>
    <ligand>
        <name>substrate</name>
    </ligand>
</feature>
<dbReference type="PANTHER" id="PTHR43638:SF3">
    <property type="entry name" value="ALDEHYDE REDUCTASE"/>
    <property type="match status" value="1"/>
</dbReference>
<evidence type="ECO:0000256" key="2">
    <source>
        <dbReference type="PIRSR" id="PIRSR000097-2"/>
    </source>
</evidence>
<feature type="active site" description="Proton donor" evidence="1">
    <location>
        <position position="58"/>
    </location>
</feature>
<comment type="caution">
    <text evidence="5">The sequence shown here is derived from an EMBL/GenBank/DDBJ whole genome shotgun (WGS) entry which is preliminary data.</text>
</comment>
<evidence type="ECO:0000256" key="1">
    <source>
        <dbReference type="PIRSR" id="PIRSR000097-1"/>
    </source>
</evidence>
<dbReference type="GO" id="GO:0016491">
    <property type="term" value="F:oxidoreductase activity"/>
    <property type="evidence" value="ECO:0007669"/>
    <property type="project" value="InterPro"/>
</dbReference>
<dbReference type="SUPFAM" id="SSF51430">
    <property type="entry name" value="NAD(P)-linked oxidoreductase"/>
    <property type="match status" value="1"/>
</dbReference>
<dbReference type="PIRSF" id="PIRSF000097">
    <property type="entry name" value="AKR"/>
    <property type="match status" value="1"/>
</dbReference>
<dbReference type="RefSeq" id="WP_068345897.1">
    <property type="nucleotide sequence ID" value="NZ_JFHK01000003.1"/>
</dbReference>
<dbReference type="Proteomes" id="UP000077339">
    <property type="component" value="Unassembled WGS sequence"/>
</dbReference>
<dbReference type="PRINTS" id="PR00069">
    <property type="entry name" value="ALDKETRDTASE"/>
</dbReference>
<sequence>MVFKELGNTGERIPVLGLGTWGIGGFEMPDHSKDRQTIGLLEEAIEMGYTHIDTAEYYAAGHTEELIGDAIQAFPREKLFIVSKVWPTHLSAKDLPRALKASLKRLKIEYIDLYLIHWYNPDVPLRETLTAMAEMKKLGFIRHIGVSNFNTSQLKDAISVSPEEIVCNQVLYNIEDREPETSLLPYCQEAGITLTAYSPLRRKVISEHIRRILEEASEEYNASIYQIMLAWLLAKERVVTIPKASSVEHLEENLQSLELLENFELKI</sequence>
<dbReference type="InterPro" id="IPR020471">
    <property type="entry name" value="AKR"/>
</dbReference>
<feature type="domain" description="NADP-dependent oxidoreductase" evidence="4">
    <location>
        <begin position="16"/>
        <end position="259"/>
    </location>
</feature>
<dbReference type="PANTHER" id="PTHR43638">
    <property type="entry name" value="OXIDOREDUCTASE, ALDO/KETO REDUCTASE FAMILY PROTEIN"/>
    <property type="match status" value="1"/>
</dbReference>
<dbReference type="EMBL" id="JFHK01000003">
    <property type="protein sequence ID" value="OAA31578.1"/>
    <property type="molecule type" value="Genomic_DNA"/>
</dbReference>
<gene>
    <name evidence="5" type="ORF">AT15_05755</name>
</gene>
<evidence type="ECO:0000256" key="3">
    <source>
        <dbReference type="PIRSR" id="PIRSR000097-3"/>
    </source>
</evidence>
<name>A0A182C7I9_9BACT</name>
<dbReference type="Pfam" id="PF00248">
    <property type="entry name" value="Aldo_ket_red"/>
    <property type="match status" value="1"/>
</dbReference>
<dbReference type="OrthoDB" id="9804790at2"/>
<reference evidence="5 6" key="1">
    <citation type="submission" date="2014-02" db="EMBL/GenBank/DDBJ databases">
        <title>Kosmotoga genome sequencing.</title>
        <authorList>
            <person name="Pollo S.M."/>
            <person name="Charchuk R."/>
            <person name="Nesbo C.L."/>
        </authorList>
    </citation>
    <scope>NUCLEOTIDE SEQUENCE [LARGE SCALE GENOMIC DNA]</scope>
    <source>
        <strain evidence="5 6">S304</strain>
    </source>
</reference>
<proteinExistence type="predicted"/>
<dbReference type="InterPro" id="IPR036812">
    <property type="entry name" value="NAD(P)_OxRdtase_dom_sf"/>
</dbReference>
<dbReference type="STRING" id="1453497.AT15_05755"/>
<protein>
    <submittedName>
        <fullName evidence="5">Aldo/keto reductase</fullName>
    </submittedName>
</protein>
<dbReference type="InterPro" id="IPR023210">
    <property type="entry name" value="NADP_OxRdtase_dom"/>
</dbReference>
<evidence type="ECO:0000259" key="4">
    <source>
        <dbReference type="Pfam" id="PF00248"/>
    </source>
</evidence>
<dbReference type="PATRIC" id="fig|1453497.3.peg.1146"/>
<evidence type="ECO:0000313" key="6">
    <source>
        <dbReference type="Proteomes" id="UP000077339"/>
    </source>
</evidence>
<organism evidence="5 6">
    <name type="scientific">Kosmotoga arenicorallina S304</name>
    <dbReference type="NCBI Taxonomy" id="1453497"/>
    <lineage>
        <taxon>Bacteria</taxon>
        <taxon>Thermotogati</taxon>
        <taxon>Thermotogota</taxon>
        <taxon>Thermotogae</taxon>
        <taxon>Kosmotogales</taxon>
        <taxon>Kosmotogaceae</taxon>
        <taxon>Kosmotoga</taxon>
    </lineage>
</organism>
<feature type="site" description="Lowers pKa of active site Tyr" evidence="3">
    <location>
        <position position="84"/>
    </location>
</feature>
<dbReference type="Gene3D" id="3.20.20.100">
    <property type="entry name" value="NADP-dependent oxidoreductase domain"/>
    <property type="match status" value="1"/>
</dbReference>
<evidence type="ECO:0000313" key="5">
    <source>
        <dbReference type="EMBL" id="OAA31578.1"/>
    </source>
</evidence>
<keyword evidence="6" id="KW-1185">Reference proteome</keyword>
<dbReference type="InterPro" id="IPR018170">
    <property type="entry name" value="Aldo/ket_reductase_CS"/>
</dbReference>